<feature type="region of interest" description="Disordered" evidence="12">
    <location>
        <begin position="1"/>
        <end position="33"/>
    </location>
</feature>
<gene>
    <name evidence="13" type="ORF">GBAR_LOCUS10525</name>
</gene>
<evidence type="ECO:0000256" key="5">
    <source>
        <dbReference type="ARBA" id="ARBA00022737"/>
    </source>
</evidence>
<organism evidence="13 14">
    <name type="scientific">Geodia barretti</name>
    <name type="common">Barrett's horny sponge</name>
    <dbReference type="NCBI Taxonomy" id="519541"/>
    <lineage>
        <taxon>Eukaryota</taxon>
        <taxon>Metazoa</taxon>
        <taxon>Porifera</taxon>
        <taxon>Demospongiae</taxon>
        <taxon>Heteroscleromorpha</taxon>
        <taxon>Tetractinellida</taxon>
        <taxon>Astrophorina</taxon>
        <taxon>Geodiidae</taxon>
        <taxon>Geodia</taxon>
    </lineage>
</organism>
<keyword evidence="7" id="KW-0206">Cytoskeleton</keyword>
<dbReference type="InterPro" id="IPR033351">
    <property type="entry name" value="POC5"/>
</dbReference>
<feature type="compositionally biased region" description="Pro residues" evidence="12">
    <location>
        <begin position="315"/>
        <end position="337"/>
    </location>
</feature>
<comment type="function">
    <text evidence="10">Essential for the assembly of the distal half of centrioles, required for centriole elongation. Acts as a negative regulator of centriole elongation.</text>
</comment>
<evidence type="ECO:0000256" key="1">
    <source>
        <dbReference type="ARBA" id="ARBA00004114"/>
    </source>
</evidence>
<evidence type="ECO:0000256" key="2">
    <source>
        <dbReference type="ARBA" id="ARBA00010411"/>
    </source>
</evidence>
<feature type="coiled-coil region" evidence="11">
    <location>
        <begin position="204"/>
        <end position="231"/>
    </location>
</feature>
<dbReference type="Proteomes" id="UP001174909">
    <property type="component" value="Unassembled WGS sequence"/>
</dbReference>
<protein>
    <recommendedName>
        <fullName evidence="3">Centrosomal protein POC5</fullName>
    </recommendedName>
    <alternativeName>
        <fullName evidence="9">Protein of centriole 5</fullName>
    </alternativeName>
</protein>
<evidence type="ECO:0000256" key="7">
    <source>
        <dbReference type="ARBA" id="ARBA00023212"/>
    </source>
</evidence>
<evidence type="ECO:0000256" key="3">
    <source>
        <dbReference type="ARBA" id="ARBA00014910"/>
    </source>
</evidence>
<evidence type="ECO:0000256" key="4">
    <source>
        <dbReference type="ARBA" id="ARBA00022490"/>
    </source>
</evidence>
<evidence type="ECO:0000256" key="10">
    <source>
        <dbReference type="ARBA" id="ARBA00049959"/>
    </source>
</evidence>
<dbReference type="EMBL" id="CASHTH010001615">
    <property type="protein sequence ID" value="CAI8017302.1"/>
    <property type="molecule type" value="Genomic_DNA"/>
</dbReference>
<dbReference type="GO" id="GO:0005814">
    <property type="term" value="C:centriole"/>
    <property type="evidence" value="ECO:0007669"/>
    <property type="project" value="UniProtKB-SubCell"/>
</dbReference>
<feature type="region of interest" description="Disordered" evidence="12">
    <location>
        <begin position="254"/>
        <end position="338"/>
    </location>
</feature>
<dbReference type="PANTHER" id="PTHR28618:SF1">
    <property type="entry name" value="CENTROSOMAL PROTEIN POC5"/>
    <property type="match status" value="1"/>
</dbReference>
<evidence type="ECO:0000256" key="8">
    <source>
        <dbReference type="ARBA" id="ARBA00023306"/>
    </source>
</evidence>
<evidence type="ECO:0000256" key="9">
    <source>
        <dbReference type="ARBA" id="ARBA00031694"/>
    </source>
</evidence>
<feature type="region of interest" description="Disordered" evidence="12">
    <location>
        <begin position="350"/>
        <end position="372"/>
    </location>
</feature>
<evidence type="ECO:0000256" key="12">
    <source>
        <dbReference type="SAM" id="MobiDB-lite"/>
    </source>
</evidence>
<sequence>MAQESSHHRVPPPTATTLHSGGGGAEEEEEGGLDPEVARLAGKLDQWCLDLKRNVLAEFEQARIRVLENKEREMEGELQQQAYAMQQLREELERYKELVATLETSISRKDQLITSLNTSIEKQKSRVQLQKSFSTWKIQHHDDQREAFTSALARRHYHSQLQRKMWEAWFGIIRERWRQRVERACQTKAEEVCVHLTADYDETLAVSQRALDEARQEILQLKSQQSLYEQNMKQAFMRGVCALNMEAMTMFRGGGGNGVTPANQEDEESDVGQNQEVMGSDVSLDPPPPLPPSHSAPLSHLYGTQTNIPQSRSSHPPPSSQPSHFPPPHTLPIPPPTAVATSSVRIQTSQQSKLNSLSSRGQSTVGVAPRRRGCGLTRPAVMVERHTLG</sequence>
<evidence type="ECO:0000256" key="11">
    <source>
        <dbReference type="SAM" id="Coils"/>
    </source>
</evidence>
<feature type="compositionally biased region" description="Polar residues" evidence="12">
    <location>
        <begin position="350"/>
        <end position="365"/>
    </location>
</feature>
<accession>A0AA35RU90</accession>
<keyword evidence="6 11" id="KW-0175">Coiled coil</keyword>
<keyword evidence="14" id="KW-1185">Reference proteome</keyword>
<comment type="subcellular location">
    <subcellularLocation>
        <location evidence="1">Cytoplasm</location>
        <location evidence="1">Cytoskeleton</location>
        <location evidence="1">Microtubule organizing center</location>
        <location evidence="1">Centrosome</location>
        <location evidence="1">Centriole</location>
    </subcellularLocation>
</comment>
<comment type="caution">
    <text evidence="13">The sequence shown here is derived from an EMBL/GenBank/DDBJ whole genome shotgun (WGS) entry which is preliminary data.</text>
</comment>
<reference evidence="13" key="1">
    <citation type="submission" date="2023-03" db="EMBL/GenBank/DDBJ databases">
        <authorList>
            <person name="Steffen K."/>
            <person name="Cardenas P."/>
        </authorList>
    </citation>
    <scope>NUCLEOTIDE SEQUENCE</scope>
</reference>
<evidence type="ECO:0000313" key="14">
    <source>
        <dbReference type="Proteomes" id="UP001174909"/>
    </source>
</evidence>
<feature type="compositionally biased region" description="Pro residues" evidence="12">
    <location>
        <begin position="285"/>
        <end position="294"/>
    </location>
</feature>
<dbReference type="PANTHER" id="PTHR28618">
    <property type="entry name" value="CENTROSOMAL PROTEIN POC5"/>
    <property type="match status" value="1"/>
</dbReference>
<keyword evidence="5" id="KW-0677">Repeat</keyword>
<feature type="coiled-coil region" evidence="11">
    <location>
        <begin position="57"/>
        <end position="105"/>
    </location>
</feature>
<keyword evidence="8" id="KW-0131">Cell cycle</keyword>
<name>A0AA35RU90_GEOBA</name>
<comment type="similarity">
    <text evidence="2">Belongs to the POC5 family.</text>
</comment>
<proteinExistence type="inferred from homology"/>
<dbReference type="AlphaFoldDB" id="A0AA35RU90"/>
<evidence type="ECO:0000313" key="13">
    <source>
        <dbReference type="EMBL" id="CAI8017302.1"/>
    </source>
</evidence>
<keyword evidence="4" id="KW-0963">Cytoplasm</keyword>
<evidence type="ECO:0000256" key="6">
    <source>
        <dbReference type="ARBA" id="ARBA00023054"/>
    </source>
</evidence>